<dbReference type="PROSITE" id="PS50240">
    <property type="entry name" value="TRYPSIN_DOM"/>
    <property type="match status" value="1"/>
</dbReference>
<evidence type="ECO:0000259" key="5">
    <source>
        <dbReference type="PROSITE" id="PS50240"/>
    </source>
</evidence>
<keyword evidence="4" id="KW-1015">Disulfide bond</keyword>
<proteinExistence type="predicted"/>
<dbReference type="InterPro" id="IPR018114">
    <property type="entry name" value="TRYPSIN_HIS"/>
</dbReference>
<evidence type="ECO:0000256" key="1">
    <source>
        <dbReference type="ARBA" id="ARBA00022670"/>
    </source>
</evidence>
<dbReference type="InterPro" id="IPR009003">
    <property type="entry name" value="Peptidase_S1_PA"/>
</dbReference>
<dbReference type="Gene3D" id="2.40.10.10">
    <property type="entry name" value="Trypsin-like serine proteases"/>
    <property type="match status" value="2"/>
</dbReference>
<dbReference type="InterPro" id="IPR001314">
    <property type="entry name" value="Peptidase_S1A"/>
</dbReference>
<evidence type="ECO:0000313" key="7">
    <source>
        <dbReference type="Proteomes" id="UP000002279"/>
    </source>
</evidence>
<dbReference type="HOGENOM" id="CLU_006842_1_2_1"/>
<protein>
    <recommendedName>
        <fullName evidence="5">Peptidase S1 domain-containing protein</fullName>
    </recommendedName>
</protein>
<dbReference type="InterPro" id="IPR043504">
    <property type="entry name" value="Peptidase_S1_PA_chymotrypsin"/>
</dbReference>
<evidence type="ECO:0000313" key="6">
    <source>
        <dbReference type="Ensembl" id="ENSOANP00000002435.2"/>
    </source>
</evidence>
<reference evidence="6 7" key="1">
    <citation type="journal article" date="2008" name="Nature">
        <title>Genome analysis of the platypus reveals unique signatures of evolution.</title>
        <authorList>
            <person name="Warren W.C."/>
            <person name="Hillier L.W."/>
            <person name="Marshall Graves J.A."/>
            <person name="Birney E."/>
            <person name="Ponting C.P."/>
            <person name="Grutzner F."/>
            <person name="Belov K."/>
            <person name="Miller W."/>
            <person name="Clarke L."/>
            <person name="Chinwalla A.T."/>
            <person name="Yang S.P."/>
            <person name="Heger A."/>
            <person name="Locke D.P."/>
            <person name="Miethke P."/>
            <person name="Waters P.D."/>
            <person name="Veyrunes F."/>
            <person name="Fulton L."/>
            <person name="Fulton B."/>
            <person name="Graves T."/>
            <person name="Wallis J."/>
            <person name="Puente X.S."/>
            <person name="Lopez-Otin C."/>
            <person name="Ordonez G.R."/>
            <person name="Eichler E.E."/>
            <person name="Chen L."/>
            <person name="Cheng Z."/>
            <person name="Deakin J.E."/>
            <person name="Alsop A."/>
            <person name="Thompson K."/>
            <person name="Kirby P."/>
            <person name="Papenfuss A.T."/>
            <person name="Wakefield M.J."/>
            <person name="Olender T."/>
            <person name="Lancet D."/>
            <person name="Huttley G.A."/>
            <person name="Smit A.F."/>
            <person name="Pask A."/>
            <person name="Temple-Smith P."/>
            <person name="Batzer M.A."/>
            <person name="Walker J.A."/>
            <person name="Konkel M.K."/>
            <person name="Harris R.S."/>
            <person name="Whittington C.M."/>
            <person name="Wong E.S."/>
            <person name="Gemmell N.J."/>
            <person name="Buschiazzo E."/>
            <person name="Vargas Jentzsch I.M."/>
            <person name="Merkel A."/>
            <person name="Schmitz J."/>
            <person name="Zemann A."/>
            <person name="Churakov G."/>
            <person name="Kriegs J.O."/>
            <person name="Brosius J."/>
            <person name="Murchison E.P."/>
            <person name="Sachidanandam R."/>
            <person name="Smith C."/>
            <person name="Hannon G.J."/>
            <person name="Tsend-Ayush E."/>
            <person name="McMillan D."/>
            <person name="Attenborough R."/>
            <person name="Rens W."/>
            <person name="Ferguson-Smith M."/>
            <person name="Lefevre C.M."/>
            <person name="Sharp J.A."/>
            <person name="Nicholas K.R."/>
            <person name="Ray D.A."/>
            <person name="Kube M."/>
            <person name="Reinhardt R."/>
            <person name="Pringle T.H."/>
            <person name="Taylor J."/>
            <person name="Jones R.C."/>
            <person name="Nixon B."/>
            <person name="Dacheux J.L."/>
            <person name="Niwa H."/>
            <person name="Sekita Y."/>
            <person name="Huang X."/>
            <person name="Stark A."/>
            <person name="Kheradpour P."/>
            <person name="Kellis M."/>
            <person name="Flicek P."/>
            <person name="Chen Y."/>
            <person name="Webber C."/>
            <person name="Hardison R."/>
            <person name="Nelson J."/>
            <person name="Hallsworth-Pepin K."/>
            <person name="Delehaunty K."/>
            <person name="Markovic C."/>
            <person name="Minx P."/>
            <person name="Feng Y."/>
            <person name="Kremitzki C."/>
            <person name="Mitreva M."/>
            <person name="Glasscock J."/>
            <person name="Wylie T."/>
            <person name="Wohldmann P."/>
            <person name="Thiru P."/>
            <person name="Nhan M.N."/>
            <person name="Pohl C.S."/>
            <person name="Smith S.M."/>
            <person name="Hou S."/>
            <person name="Nefedov M."/>
            <person name="de Jong P.J."/>
            <person name="Renfree M.B."/>
            <person name="Mardis E.R."/>
            <person name="Wilson R.K."/>
        </authorList>
    </citation>
    <scope>NUCLEOTIDE SEQUENCE [LARGE SCALE GENOMIC DNA]</scope>
    <source>
        <strain evidence="6 7">Glennie</strain>
    </source>
</reference>
<organism evidence="6 7">
    <name type="scientific">Ornithorhynchus anatinus</name>
    <name type="common">Duckbill platypus</name>
    <dbReference type="NCBI Taxonomy" id="9258"/>
    <lineage>
        <taxon>Eukaryota</taxon>
        <taxon>Metazoa</taxon>
        <taxon>Chordata</taxon>
        <taxon>Craniata</taxon>
        <taxon>Vertebrata</taxon>
        <taxon>Euteleostomi</taxon>
        <taxon>Mammalia</taxon>
        <taxon>Monotremata</taxon>
        <taxon>Ornithorhynchidae</taxon>
        <taxon>Ornithorhynchus</taxon>
    </lineage>
</organism>
<dbReference type="GeneTree" id="ENSGT00940000158868"/>
<dbReference type="Proteomes" id="UP000002279">
    <property type="component" value="Chromosome 11"/>
</dbReference>
<accession>F7D227</accession>
<dbReference type="AlphaFoldDB" id="F7D227"/>
<dbReference type="GO" id="GO:0004252">
    <property type="term" value="F:serine-type endopeptidase activity"/>
    <property type="evidence" value="ECO:0007669"/>
    <property type="project" value="InterPro"/>
</dbReference>
<feature type="domain" description="Peptidase S1" evidence="5">
    <location>
        <begin position="27"/>
        <end position="243"/>
    </location>
</feature>
<dbReference type="PROSITE" id="PS00134">
    <property type="entry name" value="TRYPSIN_HIS"/>
    <property type="match status" value="1"/>
</dbReference>
<dbReference type="Ensembl" id="ENSOANT00000002436.2">
    <property type="protein sequence ID" value="ENSOANP00000002435.2"/>
    <property type="gene ID" value="ENSOANG00000001529.3"/>
</dbReference>
<reference evidence="6" key="2">
    <citation type="submission" date="2025-08" db="UniProtKB">
        <authorList>
            <consortium name="Ensembl"/>
        </authorList>
    </citation>
    <scope>IDENTIFICATION</scope>
    <source>
        <strain evidence="6">Glennie</strain>
    </source>
</reference>
<dbReference type="PRINTS" id="PR00722">
    <property type="entry name" value="CHYMOTRYPSIN"/>
</dbReference>
<keyword evidence="7" id="KW-1185">Reference proteome</keyword>
<dbReference type="CDD" id="cd00190">
    <property type="entry name" value="Tryp_SPc"/>
    <property type="match status" value="1"/>
</dbReference>
<evidence type="ECO:0000256" key="4">
    <source>
        <dbReference type="ARBA" id="ARBA00023157"/>
    </source>
</evidence>
<keyword evidence="1" id="KW-0645">Protease</keyword>
<dbReference type="FunFam" id="2.40.10.10:FF:000004">
    <property type="entry name" value="Tryptase gamma 1"/>
    <property type="match status" value="1"/>
</dbReference>
<dbReference type="GO" id="GO:0006508">
    <property type="term" value="P:proteolysis"/>
    <property type="evidence" value="ECO:0007669"/>
    <property type="project" value="UniProtKB-KW"/>
</dbReference>
<dbReference type="Pfam" id="PF00089">
    <property type="entry name" value="Trypsin"/>
    <property type="match status" value="1"/>
</dbReference>
<evidence type="ECO:0000256" key="2">
    <source>
        <dbReference type="ARBA" id="ARBA00022801"/>
    </source>
</evidence>
<reference evidence="6" key="3">
    <citation type="submission" date="2025-09" db="UniProtKB">
        <authorList>
            <consortium name="Ensembl"/>
        </authorList>
    </citation>
    <scope>IDENTIFICATION</scope>
    <source>
        <strain evidence="6">Glennie</strain>
    </source>
</reference>
<dbReference type="InterPro" id="IPR001254">
    <property type="entry name" value="Trypsin_dom"/>
</dbReference>
<dbReference type="Bgee" id="ENSOANG00000001529">
    <property type="expression patterns" value="Expressed in testis"/>
</dbReference>
<keyword evidence="3" id="KW-0720">Serine protease</keyword>
<name>F7D227_ORNAN</name>
<evidence type="ECO:0000256" key="3">
    <source>
        <dbReference type="ARBA" id="ARBA00022825"/>
    </source>
</evidence>
<sequence>HTSCGTVVPNLLAASSEGGSAWDLVGIVGGRDAKPGQWPWQVSLRFSGYHSCGGSIIHPRWVLTAAHCFHSSKNPAFYGIEAGVLRLYTAREIIPVKRILIHPKYTAKAHWGADIALVELGIPLLFSDSFKNVDLQAPKDEVQPGTKCWVTGWGRTREGKALQRPYTLQEVEVPIVDRRTCKKNYRLIKISILNDMICAGYDKGQKDSCQWTLLTIVLKHLGEYKNLSRHDPFPQGFNNTGIC</sequence>
<dbReference type="PANTHER" id="PTHR24252:SF7">
    <property type="entry name" value="HYALIN"/>
    <property type="match status" value="1"/>
</dbReference>
<dbReference type="PANTHER" id="PTHR24252">
    <property type="entry name" value="ACROSIN-RELATED"/>
    <property type="match status" value="1"/>
</dbReference>
<keyword evidence="2" id="KW-0378">Hydrolase</keyword>
<dbReference type="SMART" id="SM00020">
    <property type="entry name" value="Tryp_SPc"/>
    <property type="match status" value="1"/>
</dbReference>
<dbReference type="SUPFAM" id="SSF50494">
    <property type="entry name" value="Trypsin-like serine proteases"/>
    <property type="match status" value="1"/>
</dbReference>